<gene>
    <name evidence="12" type="ORF">FB566_3119</name>
</gene>
<dbReference type="InterPro" id="IPR001915">
    <property type="entry name" value="Peptidase_M48"/>
</dbReference>
<proteinExistence type="inferred from homology"/>
<keyword evidence="8 10" id="KW-0482">Metalloprotease</keyword>
<keyword evidence="7" id="KW-1133">Transmembrane helix</keyword>
<evidence type="ECO:0000256" key="8">
    <source>
        <dbReference type="ARBA" id="ARBA00023049"/>
    </source>
</evidence>
<evidence type="ECO:0000256" key="3">
    <source>
        <dbReference type="ARBA" id="ARBA00022692"/>
    </source>
</evidence>
<keyword evidence="1" id="KW-1003">Cell membrane</keyword>
<keyword evidence="5 10" id="KW-0378">Hydrolase</keyword>
<dbReference type="Gene3D" id="3.30.2010.10">
    <property type="entry name" value="Metalloproteases ('zincins'), catalytic domain"/>
    <property type="match status" value="1"/>
</dbReference>
<keyword evidence="13" id="KW-1185">Reference proteome</keyword>
<dbReference type="CDD" id="cd07325">
    <property type="entry name" value="M48_Ste24p_like"/>
    <property type="match status" value="1"/>
</dbReference>
<organism evidence="12 13">
    <name type="scientific">Stackebrandtia endophytica</name>
    <dbReference type="NCBI Taxonomy" id="1496996"/>
    <lineage>
        <taxon>Bacteria</taxon>
        <taxon>Bacillati</taxon>
        <taxon>Actinomycetota</taxon>
        <taxon>Actinomycetes</taxon>
        <taxon>Glycomycetales</taxon>
        <taxon>Glycomycetaceae</taxon>
        <taxon>Stackebrandtia</taxon>
    </lineage>
</organism>
<evidence type="ECO:0000313" key="13">
    <source>
        <dbReference type="Proteomes" id="UP000317043"/>
    </source>
</evidence>
<dbReference type="GO" id="GO:0046872">
    <property type="term" value="F:metal ion binding"/>
    <property type="evidence" value="ECO:0007669"/>
    <property type="project" value="UniProtKB-KW"/>
</dbReference>
<protein>
    <submittedName>
        <fullName evidence="12">Zn-dependent protease with chaperone function</fullName>
    </submittedName>
</protein>
<evidence type="ECO:0000256" key="6">
    <source>
        <dbReference type="ARBA" id="ARBA00022833"/>
    </source>
</evidence>
<comment type="similarity">
    <text evidence="10">Belongs to the peptidase M48 family.</text>
</comment>
<comment type="cofactor">
    <cofactor evidence="10">
        <name>Zn(2+)</name>
        <dbReference type="ChEBI" id="CHEBI:29105"/>
    </cofactor>
    <text evidence="10">Binds 1 zinc ion per subunit.</text>
</comment>
<dbReference type="PANTHER" id="PTHR43221:SF3">
    <property type="entry name" value="SLL1280 PROTEIN"/>
    <property type="match status" value="1"/>
</dbReference>
<evidence type="ECO:0000256" key="4">
    <source>
        <dbReference type="ARBA" id="ARBA00022723"/>
    </source>
</evidence>
<evidence type="ECO:0000256" key="10">
    <source>
        <dbReference type="RuleBase" id="RU003983"/>
    </source>
</evidence>
<evidence type="ECO:0000256" key="2">
    <source>
        <dbReference type="ARBA" id="ARBA00022670"/>
    </source>
</evidence>
<evidence type="ECO:0000256" key="9">
    <source>
        <dbReference type="ARBA" id="ARBA00023136"/>
    </source>
</evidence>
<dbReference type="InParanoid" id="A0A543AYG4"/>
<dbReference type="AlphaFoldDB" id="A0A543AYG4"/>
<evidence type="ECO:0000256" key="5">
    <source>
        <dbReference type="ARBA" id="ARBA00022801"/>
    </source>
</evidence>
<reference evidence="12 13" key="1">
    <citation type="submission" date="2019-06" db="EMBL/GenBank/DDBJ databases">
        <title>Sequencing the genomes of 1000 actinobacteria strains.</title>
        <authorList>
            <person name="Klenk H.-P."/>
        </authorList>
    </citation>
    <scope>NUCLEOTIDE SEQUENCE [LARGE SCALE GENOMIC DNA]</scope>
    <source>
        <strain evidence="12 13">DSM 45928</strain>
    </source>
</reference>
<feature type="domain" description="Peptidase M48" evidence="11">
    <location>
        <begin position="71"/>
        <end position="262"/>
    </location>
</feature>
<accession>A0A543AYG4</accession>
<evidence type="ECO:0000256" key="1">
    <source>
        <dbReference type="ARBA" id="ARBA00022475"/>
    </source>
</evidence>
<dbReference type="EMBL" id="VFOW01000001">
    <property type="protein sequence ID" value="TQL77560.1"/>
    <property type="molecule type" value="Genomic_DNA"/>
</dbReference>
<dbReference type="Proteomes" id="UP000317043">
    <property type="component" value="Unassembled WGS sequence"/>
</dbReference>
<comment type="caution">
    <text evidence="12">The sequence shown here is derived from an EMBL/GenBank/DDBJ whole genome shotgun (WGS) entry which is preliminary data.</text>
</comment>
<keyword evidence="4" id="KW-0479">Metal-binding</keyword>
<dbReference type="PANTHER" id="PTHR43221">
    <property type="entry name" value="PROTEASE HTPX"/>
    <property type="match status" value="1"/>
</dbReference>
<sequence>MTRPDREPVILRGISSRAWEHPADRGALVALRELRGFDVIVRKLASLMSERQLRLQFLGGAIRVDRHQYASVYQSYLKVAATLDVTELPELYVSRNPDLGGLTIGIDRPIVSITSGSVQMLDEEELRFLLAHELGHAVSGHALYRTMLKWVLMLTSGLSWLPVGSVGLRVIAAALMEWQRKSELTADRAGLLAVQDPAVATRLLARIAGGGDLSQIDIAAFLQQAKDYESGGDLRDSFLKLMMLESLSHDVPVERAAALHHWVNDGEYQAILGGDFPMRSDDDSVSISAEAKAAARHYKEAFNRSSDPLASMVRRLRDKVAPGSSPE</sequence>
<dbReference type="RefSeq" id="WP_142040636.1">
    <property type="nucleotide sequence ID" value="NZ_JBHTGS010000001.1"/>
</dbReference>
<name>A0A543AYG4_9ACTN</name>
<keyword evidence="9" id="KW-0472">Membrane</keyword>
<dbReference type="InterPro" id="IPR050083">
    <property type="entry name" value="HtpX_protease"/>
</dbReference>
<dbReference type="GO" id="GO:0004222">
    <property type="term" value="F:metalloendopeptidase activity"/>
    <property type="evidence" value="ECO:0007669"/>
    <property type="project" value="InterPro"/>
</dbReference>
<keyword evidence="6 10" id="KW-0862">Zinc</keyword>
<keyword evidence="3" id="KW-0812">Transmembrane</keyword>
<evidence type="ECO:0000259" key="11">
    <source>
        <dbReference type="Pfam" id="PF01435"/>
    </source>
</evidence>
<dbReference type="OrthoDB" id="9810445at2"/>
<evidence type="ECO:0000256" key="7">
    <source>
        <dbReference type="ARBA" id="ARBA00022989"/>
    </source>
</evidence>
<dbReference type="GO" id="GO:0006508">
    <property type="term" value="P:proteolysis"/>
    <property type="evidence" value="ECO:0007669"/>
    <property type="project" value="UniProtKB-KW"/>
</dbReference>
<keyword evidence="2 10" id="KW-0645">Protease</keyword>
<evidence type="ECO:0000313" key="12">
    <source>
        <dbReference type="EMBL" id="TQL77560.1"/>
    </source>
</evidence>
<dbReference type="Pfam" id="PF01435">
    <property type="entry name" value="Peptidase_M48"/>
    <property type="match status" value="1"/>
</dbReference>